<dbReference type="PANTHER" id="PTHR12542">
    <property type="entry name" value="EXOCYST COMPLEX PROTEIN EXO70"/>
    <property type="match status" value="1"/>
</dbReference>
<feature type="domain" description="Exocyst complex subunit Exo70 C-terminal" evidence="4">
    <location>
        <begin position="281"/>
        <end position="637"/>
    </location>
</feature>
<evidence type="ECO:0000256" key="1">
    <source>
        <dbReference type="ARBA" id="ARBA00006756"/>
    </source>
</evidence>
<comment type="similarity">
    <text evidence="1 3">Belongs to the EXO70 family.</text>
</comment>
<keyword evidence="3" id="KW-0268">Exocytosis</keyword>
<proteinExistence type="inferred from homology"/>
<organism evidence="5 6">
    <name type="scientific">Dillenia turbinata</name>
    <dbReference type="NCBI Taxonomy" id="194707"/>
    <lineage>
        <taxon>Eukaryota</taxon>
        <taxon>Viridiplantae</taxon>
        <taxon>Streptophyta</taxon>
        <taxon>Embryophyta</taxon>
        <taxon>Tracheophyta</taxon>
        <taxon>Spermatophyta</taxon>
        <taxon>Magnoliopsida</taxon>
        <taxon>eudicotyledons</taxon>
        <taxon>Gunneridae</taxon>
        <taxon>Pentapetalae</taxon>
        <taxon>Dilleniales</taxon>
        <taxon>Dilleniaceae</taxon>
        <taxon>Dillenia</taxon>
    </lineage>
</organism>
<dbReference type="Proteomes" id="UP001370490">
    <property type="component" value="Unassembled WGS sequence"/>
</dbReference>
<gene>
    <name evidence="5" type="ORF">RJ641_023226</name>
</gene>
<evidence type="ECO:0000259" key="4">
    <source>
        <dbReference type="Pfam" id="PF03081"/>
    </source>
</evidence>
<accession>A0AAN8YVF0</accession>
<dbReference type="GO" id="GO:0000145">
    <property type="term" value="C:exocyst"/>
    <property type="evidence" value="ECO:0007669"/>
    <property type="project" value="InterPro"/>
</dbReference>
<dbReference type="GO" id="GO:0006887">
    <property type="term" value="P:exocytosis"/>
    <property type="evidence" value="ECO:0007669"/>
    <property type="project" value="UniProtKB-KW"/>
</dbReference>
<dbReference type="Gene3D" id="1.20.1280.170">
    <property type="entry name" value="Exocyst complex component Exo70"/>
    <property type="match status" value="1"/>
</dbReference>
<dbReference type="SUPFAM" id="SSF74788">
    <property type="entry name" value="Cullin repeat-like"/>
    <property type="match status" value="1"/>
</dbReference>
<dbReference type="Pfam" id="PF03081">
    <property type="entry name" value="Exo70_C"/>
    <property type="match status" value="1"/>
</dbReference>
<evidence type="ECO:0000313" key="6">
    <source>
        <dbReference type="Proteomes" id="UP001370490"/>
    </source>
</evidence>
<keyword evidence="2 3" id="KW-0813">Transport</keyword>
<evidence type="ECO:0000256" key="2">
    <source>
        <dbReference type="ARBA" id="ARBA00022448"/>
    </source>
</evidence>
<comment type="caution">
    <text evidence="5">The sequence shown here is derived from an EMBL/GenBank/DDBJ whole genome shotgun (WGS) entry which is preliminary data.</text>
</comment>
<keyword evidence="3" id="KW-0653">Protein transport</keyword>
<evidence type="ECO:0000256" key="3">
    <source>
        <dbReference type="RuleBase" id="RU365026"/>
    </source>
</evidence>
<dbReference type="Pfam" id="PF20669">
    <property type="entry name" value="Exo70_N"/>
    <property type="match status" value="1"/>
</dbReference>
<keyword evidence="6" id="KW-1185">Reference proteome</keyword>
<dbReference type="InterPro" id="IPR016159">
    <property type="entry name" value="Cullin_repeat-like_dom_sf"/>
</dbReference>
<dbReference type="PANTHER" id="PTHR12542:SF95">
    <property type="entry name" value="EXOCYST SUBUNIT EXO70 FAMILY PROTEIN"/>
    <property type="match status" value="1"/>
</dbReference>
<name>A0AAN8YVF0_9MAGN</name>
<reference evidence="5 6" key="1">
    <citation type="submission" date="2023-12" db="EMBL/GenBank/DDBJ databases">
        <title>A high-quality genome assembly for Dillenia turbinata (Dilleniales).</title>
        <authorList>
            <person name="Chanderbali A."/>
        </authorList>
    </citation>
    <scope>NUCLEOTIDE SEQUENCE [LARGE SCALE GENOMIC DNA]</scope>
    <source>
        <strain evidence="5">LSX21</strain>
        <tissue evidence="5">Leaf</tissue>
    </source>
</reference>
<dbReference type="GO" id="GO:0005546">
    <property type="term" value="F:phosphatidylinositol-4,5-bisphosphate binding"/>
    <property type="evidence" value="ECO:0007669"/>
    <property type="project" value="InterPro"/>
</dbReference>
<dbReference type="EMBL" id="JBAMMX010000028">
    <property type="protein sequence ID" value="KAK6911133.1"/>
    <property type="molecule type" value="Genomic_DNA"/>
</dbReference>
<dbReference type="GO" id="GO:0015031">
    <property type="term" value="P:protein transport"/>
    <property type="evidence" value="ECO:0007669"/>
    <property type="project" value="UniProtKB-KW"/>
</dbReference>
<evidence type="ECO:0000313" key="5">
    <source>
        <dbReference type="EMBL" id="KAK6911133.1"/>
    </source>
</evidence>
<protein>
    <recommendedName>
        <fullName evidence="3">Exocyst subunit Exo70 family protein</fullName>
    </recommendedName>
</protein>
<dbReference type="InterPro" id="IPR046364">
    <property type="entry name" value="Exo70_C"/>
</dbReference>
<dbReference type="AlphaFoldDB" id="A0AAN8YVF0"/>
<sequence length="675" mass="76306">MEGFRSLDDLVAARNLLKADLEKSKTLSIAIDGTGPRLEAIKRRLPSLEATLKSIPSQKWVVFSLNGHIDHAIAPATAVFNVFNAICELEKSLSSDPCSDLTAYLSVIRQLEQALMFLTGNCSLAIKWLEELLLFLEENGISHDRCTSNVNKALNILRELKATEELAHQSTGLLGMAFDKLESEFRRLLTDAISLASVSSSTNEGQAFSASLSLPVSVIKKLQTIANRLSANNRLKNCMSIYIEVRSFIVRECFLALGLDYLSVSITEHDNVQIIEDHIDQWGKHLDFAVKHLFELEHKLCSLVFQDYGSEISMGCFAEIAIQSGLHTLLQFGFKVAEAKKDAVKLLKLLDVFKCLNRLRLEFNRIFGGKSCIETQNLIRDLVKRIVNGAYEIFSQLVFQVEMQRQNPPPLDGSVPRVVNFVIEYCNRLLSDEYGPILTQILVIHQSWNNEPSQECLLTYEVHNIVKALESNLETWSTVQEDITLSYFFMMNNHWNLYRSVKDTKLGNLLGESWLEGEEGYSEYCAKIFLRESWGKVSALLRPEGVDLFSGGRAAAHEHVKRMIKAFNDAFDDMYKKQSNWVIWDEGFRQKTAQLVTQAVLPAYKSFIESYGSLGAERGSLNKHFRYNEENLENSISTLYRPKLGPSRNTQHMPSYIGKSHQVGANRFCSTPIAT</sequence>
<comment type="function">
    <text evidence="3">Component of the exocyst complex.</text>
</comment>
<dbReference type="InterPro" id="IPR004140">
    <property type="entry name" value="Exo70"/>
</dbReference>